<dbReference type="PANTHER" id="PTHR37166:SF1">
    <property type="entry name" value="PROTEIN FLAG"/>
    <property type="match status" value="1"/>
</dbReference>
<proteinExistence type="predicted"/>
<protein>
    <submittedName>
        <fullName evidence="2">Flagellar protein FlaG</fullName>
    </submittedName>
</protein>
<feature type="region of interest" description="Disordered" evidence="1">
    <location>
        <begin position="1"/>
        <end position="54"/>
    </location>
</feature>
<keyword evidence="2" id="KW-0282">Flagellum</keyword>
<dbReference type="Gene3D" id="3.30.160.170">
    <property type="entry name" value="FlaG-like"/>
    <property type="match status" value="1"/>
</dbReference>
<dbReference type="Pfam" id="PF03646">
    <property type="entry name" value="FlaG"/>
    <property type="match status" value="1"/>
</dbReference>
<evidence type="ECO:0000313" key="3">
    <source>
        <dbReference type="Proteomes" id="UP001519667"/>
    </source>
</evidence>
<dbReference type="RefSeq" id="WP_215373356.1">
    <property type="nucleotide sequence ID" value="NZ_JAGTIS010000004.1"/>
</dbReference>
<dbReference type="InterPro" id="IPR035924">
    <property type="entry name" value="FlaG-like_sf"/>
</dbReference>
<keyword evidence="2" id="KW-0966">Cell projection</keyword>
<name>A0ABS5XFK1_9GAMM</name>
<sequence length="124" mass="13399">MDVTKLNAQSQSGVQLRQVQGGDPLRPVRNESVTELQPQKSQGAGEKPEQGEQPVEAALSNIQDFVQNIQRNLSFALDDSSGRVVVKVTDAASGEVIRQIPSEDVLKLAESLSEARSLLFQAEA</sequence>
<reference evidence="2 3" key="1">
    <citation type="submission" date="2021-04" db="EMBL/GenBank/DDBJ databases">
        <title>Pseudomonas boanensis sp. nov., a bacterium isolated from river water used for household purposes in Boane District, Mozambique.</title>
        <authorList>
            <person name="Nicklasson M."/>
            <person name="Martin-Rodriguez A.J."/>
            <person name="Thorell K."/>
            <person name="Neves L."/>
            <person name="Mussagy A."/>
            <person name="Rydberg H.A."/>
            <person name="Hernroth B."/>
            <person name="Svensson-Stadler L."/>
            <person name="Sjoling A."/>
        </authorList>
    </citation>
    <scope>NUCLEOTIDE SEQUENCE [LARGE SCALE GENOMIC DNA]</scope>
    <source>
        <strain evidence="2 3">DB1</strain>
    </source>
</reference>
<keyword evidence="2" id="KW-0969">Cilium</keyword>
<feature type="compositionally biased region" description="Polar residues" evidence="1">
    <location>
        <begin position="1"/>
        <end position="18"/>
    </location>
</feature>
<keyword evidence="3" id="KW-1185">Reference proteome</keyword>
<organism evidence="2 3">
    <name type="scientific">Metapseudomonas boanensis</name>
    <dbReference type="NCBI Taxonomy" id="2822138"/>
    <lineage>
        <taxon>Bacteria</taxon>
        <taxon>Pseudomonadati</taxon>
        <taxon>Pseudomonadota</taxon>
        <taxon>Gammaproteobacteria</taxon>
        <taxon>Pseudomonadales</taxon>
        <taxon>Pseudomonadaceae</taxon>
        <taxon>Metapseudomonas</taxon>
    </lineage>
</organism>
<dbReference type="InterPro" id="IPR005186">
    <property type="entry name" value="FlaG"/>
</dbReference>
<feature type="compositionally biased region" description="Polar residues" evidence="1">
    <location>
        <begin position="31"/>
        <end position="42"/>
    </location>
</feature>
<comment type="caution">
    <text evidence="2">The sequence shown here is derived from an EMBL/GenBank/DDBJ whole genome shotgun (WGS) entry which is preliminary data.</text>
</comment>
<dbReference type="SUPFAM" id="SSF160214">
    <property type="entry name" value="FlaG-like"/>
    <property type="match status" value="1"/>
</dbReference>
<dbReference type="Proteomes" id="UP001519667">
    <property type="component" value="Unassembled WGS sequence"/>
</dbReference>
<evidence type="ECO:0000313" key="2">
    <source>
        <dbReference type="EMBL" id="MBT8766447.1"/>
    </source>
</evidence>
<gene>
    <name evidence="2" type="ORF">J7302_09935</name>
</gene>
<dbReference type="EMBL" id="JAGTIS010000004">
    <property type="protein sequence ID" value="MBT8766447.1"/>
    <property type="molecule type" value="Genomic_DNA"/>
</dbReference>
<dbReference type="PANTHER" id="PTHR37166">
    <property type="entry name" value="PROTEIN FLAG"/>
    <property type="match status" value="1"/>
</dbReference>
<evidence type="ECO:0000256" key="1">
    <source>
        <dbReference type="SAM" id="MobiDB-lite"/>
    </source>
</evidence>
<accession>A0ABS5XFK1</accession>